<feature type="transmembrane region" description="Helical" evidence="1">
    <location>
        <begin position="47"/>
        <end position="78"/>
    </location>
</feature>
<dbReference type="Proteomes" id="UP000011663">
    <property type="component" value="Unassembled WGS sequence"/>
</dbReference>
<dbReference type="PROSITE" id="PS51257">
    <property type="entry name" value="PROKAR_LIPOPROTEIN"/>
    <property type="match status" value="1"/>
</dbReference>
<evidence type="ECO:0000256" key="1">
    <source>
        <dbReference type="SAM" id="Phobius"/>
    </source>
</evidence>
<organism evidence="2 3">
    <name type="scientific">Brachyspira hampsonii 30446</name>
    <dbReference type="NCBI Taxonomy" id="1289135"/>
    <lineage>
        <taxon>Bacteria</taxon>
        <taxon>Pseudomonadati</taxon>
        <taxon>Spirochaetota</taxon>
        <taxon>Spirochaetia</taxon>
        <taxon>Brachyspirales</taxon>
        <taxon>Brachyspiraceae</taxon>
        <taxon>Brachyspira</taxon>
    </lineage>
</organism>
<evidence type="ECO:0000313" key="2">
    <source>
        <dbReference type="EMBL" id="EKV57628.1"/>
    </source>
</evidence>
<keyword evidence="1" id="KW-1133">Transmembrane helix</keyword>
<protein>
    <recommendedName>
        <fullName evidence="4">Lipoprotein</fullName>
    </recommendedName>
</protein>
<accession>A0A2U4EWY6</accession>
<name>A0A2U4EWY6_9SPIR</name>
<dbReference type="OrthoDB" id="308985at2"/>
<reference evidence="2 3" key="1">
    <citation type="submission" date="2012-07" db="EMBL/GenBank/DDBJ databases">
        <title>Genome sequence of Brachyspira sp. 30446, isolated from a pig with mucohaemorrhagic colitis.</title>
        <authorList>
            <person name="Rubin J.E."/>
            <person name="Fernando C."/>
            <person name="Harding J.C.S."/>
            <person name="Hill J.E."/>
        </authorList>
    </citation>
    <scope>NUCLEOTIDE SEQUENCE [LARGE SCALE GENOMIC DNA]</scope>
    <source>
        <strain evidence="2 3">30446</strain>
    </source>
</reference>
<dbReference type="AlphaFoldDB" id="A0A2U4EWY6"/>
<keyword evidence="1" id="KW-0472">Membrane</keyword>
<dbReference type="GeneID" id="66487358"/>
<gene>
    <name evidence="2" type="ORF">A966_04551</name>
</gene>
<evidence type="ECO:0008006" key="4">
    <source>
        <dbReference type="Google" id="ProtNLM"/>
    </source>
</evidence>
<dbReference type="EMBL" id="ALNZ01000018">
    <property type="protein sequence ID" value="EKV57628.1"/>
    <property type="molecule type" value="Genomic_DNA"/>
</dbReference>
<proteinExistence type="predicted"/>
<sequence length="87" mass="9976">MLKKIIFAFSSIISLFLLSSCSPAFDRMFRMAPPPPHARHYFDFPMMFGVPFGINGILSIIIKILIIVALVFLVKILYNKDKNNKKE</sequence>
<comment type="caution">
    <text evidence="2">The sequence shown here is derived from an EMBL/GenBank/DDBJ whole genome shotgun (WGS) entry which is preliminary data.</text>
</comment>
<dbReference type="RefSeq" id="WP_008722852.1">
    <property type="nucleotide sequence ID" value="NZ_JH994110.1"/>
</dbReference>
<evidence type="ECO:0000313" key="3">
    <source>
        <dbReference type="Proteomes" id="UP000011663"/>
    </source>
</evidence>
<keyword evidence="1" id="KW-0812">Transmembrane</keyword>